<name>A0A3E5I7U0_BACFG</name>
<dbReference type="GeneID" id="60365933"/>
<gene>
    <name evidence="1" type="ORF">DXA27_21205</name>
</gene>
<dbReference type="RefSeq" id="WP_011203627.1">
    <property type="nucleotide sequence ID" value="NZ_CAAKNW010000063.1"/>
</dbReference>
<dbReference type="AlphaFoldDB" id="A0A3E5I7U0"/>
<sequence length="92" mass="10677">MFERLIVGKSGYRNNNFVNKPNDSIIPKAISHTIEKLIDITQDGSHKRVDLNLQISEYVKETQSPFIFRSCLYQVMDVVRWYSDLITKLAEG</sequence>
<reference evidence="1 2" key="1">
    <citation type="submission" date="2018-08" db="EMBL/GenBank/DDBJ databases">
        <title>A genome reference for cultivated species of the human gut microbiota.</title>
        <authorList>
            <person name="Zou Y."/>
            <person name="Xue W."/>
            <person name="Luo G."/>
        </authorList>
    </citation>
    <scope>NUCLEOTIDE SEQUENCE [LARGE SCALE GENOMIC DNA]</scope>
    <source>
        <strain evidence="1 2">OF01-1</strain>
    </source>
</reference>
<evidence type="ECO:0000313" key="1">
    <source>
        <dbReference type="EMBL" id="RGY64653.1"/>
    </source>
</evidence>
<protein>
    <submittedName>
        <fullName evidence="1">Uncharacterized protein</fullName>
    </submittedName>
</protein>
<dbReference type="KEGG" id="bfb:VU15_19665"/>
<dbReference type="EMBL" id="QSDG01000028">
    <property type="protein sequence ID" value="RGY64653.1"/>
    <property type="molecule type" value="Genomic_DNA"/>
</dbReference>
<proteinExistence type="predicted"/>
<evidence type="ECO:0000313" key="2">
    <source>
        <dbReference type="Proteomes" id="UP000284614"/>
    </source>
</evidence>
<comment type="caution">
    <text evidence="1">The sequence shown here is derived from an EMBL/GenBank/DDBJ whole genome shotgun (WGS) entry which is preliminary data.</text>
</comment>
<accession>A0A3E5I7U0</accession>
<dbReference type="Proteomes" id="UP000284614">
    <property type="component" value="Unassembled WGS sequence"/>
</dbReference>
<organism evidence="1 2">
    <name type="scientific">Bacteroides fragilis</name>
    <dbReference type="NCBI Taxonomy" id="817"/>
    <lineage>
        <taxon>Bacteria</taxon>
        <taxon>Pseudomonadati</taxon>
        <taxon>Bacteroidota</taxon>
        <taxon>Bacteroidia</taxon>
        <taxon>Bacteroidales</taxon>
        <taxon>Bacteroidaceae</taxon>
        <taxon>Bacteroides</taxon>
    </lineage>
</organism>